<dbReference type="SUPFAM" id="SSF56112">
    <property type="entry name" value="Protein kinase-like (PK-like)"/>
    <property type="match status" value="1"/>
</dbReference>
<dbReference type="InterPro" id="IPR011009">
    <property type="entry name" value="Kinase-like_dom_sf"/>
</dbReference>
<proteinExistence type="predicted"/>
<dbReference type="STRING" id="1797532.A2729_05835"/>
<sequence length="260" mass="31010">MFKVLGKKFKRGSNFSVFKIGHRVYKLPLVPAAVRELKIEMENIKTARQDPHFQNYLPPYQFNQFMISLPYYQSIILDSSDQSLVLDYFKNAFNEFQDWPEVSLSQVINCTYLLDFIKKNLDDKLEMWQNYLSTQKISSSSMHGDFHWENILIKDKILFFVDWVRYQKTGSRFFDLVDFAVFARKKPADAWFEGWQQLSQIYPNHLYNVAVTQDEIMAYSIWKIAEELKTLNLRKKLDGQKTKKYLRLLEIIGKRLGFYD</sequence>
<protein>
    <recommendedName>
        <fullName evidence="3">Aminoglycoside phosphotransferase domain-containing protein</fullName>
    </recommendedName>
</protein>
<comment type="caution">
    <text evidence="1">The sequence shown here is derived from an EMBL/GenBank/DDBJ whole genome shotgun (WGS) entry which is preliminary data.</text>
</comment>
<evidence type="ECO:0000313" key="1">
    <source>
        <dbReference type="EMBL" id="OGY43103.1"/>
    </source>
</evidence>
<evidence type="ECO:0000313" key="2">
    <source>
        <dbReference type="Proteomes" id="UP000178930"/>
    </source>
</evidence>
<dbReference type="AlphaFoldDB" id="A0A1G1XSS3"/>
<name>A0A1G1XSS3_9BACT</name>
<dbReference type="Proteomes" id="UP000178930">
    <property type="component" value="Unassembled WGS sequence"/>
</dbReference>
<gene>
    <name evidence="1" type="ORF">A2729_05835</name>
</gene>
<organism evidence="1 2">
    <name type="scientific">Candidatus Buchananbacteria bacterium RIFCSPHIGHO2_01_FULL_39_14</name>
    <dbReference type="NCBI Taxonomy" id="1797532"/>
    <lineage>
        <taxon>Bacteria</taxon>
        <taxon>Candidatus Buchananiibacteriota</taxon>
    </lineage>
</organism>
<evidence type="ECO:0008006" key="3">
    <source>
        <dbReference type="Google" id="ProtNLM"/>
    </source>
</evidence>
<reference evidence="1 2" key="1">
    <citation type="journal article" date="2016" name="Nat. Commun.">
        <title>Thousands of microbial genomes shed light on interconnected biogeochemical processes in an aquifer system.</title>
        <authorList>
            <person name="Anantharaman K."/>
            <person name="Brown C.T."/>
            <person name="Hug L.A."/>
            <person name="Sharon I."/>
            <person name="Castelle C.J."/>
            <person name="Probst A.J."/>
            <person name="Thomas B.C."/>
            <person name="Singh A."/>
            <person name="Wilkins M.J."/>
            <person name="Karaoz U."/>
            <person name="Brodie E.L."/>
            <person name="Williams K.H."/>
            <person name="Hubbard S.S."/>
            <person name="Banfield J.F."/>
        </authorList>
    </citation>
    <scope>NUCLEOTIDE SEQUENCE [LARGE SCALE GENOMIC DNA]</scope>
</reference>
<accession>A0A1G1XSS3</accession>
<dbReference type="EMBL" id="MHIB01000042">
    <property type="protein sequence ID" value="OGY43103.1"/>
    <property type="molecule type" value="Genomic_DNA"/>
</dbReference>